<feature type="transmembrane region" description="Helical" evidence="5">
    <location>
        <begin position="256"/>
        <end position="273"/>
    </location>
</feature>
<gene>
    <name evidence="7" type="ORF">ABWK59_30160</name>
</gene>
<feature type="transmembrane region" description="Helical" evidence="5">
    <location>
        <begin position="279"/>
        <end position="296"/>
    </location>
</feature>
<keyword evidence="4 5" id="KW-0472">Membrane</keyword>
<evidence type="ECO:0000259" key="6">
    <source>
        <dbReference type="Pfam" id="PF14378"/>
    </source>
</evidence>
<dbReference type="PANTHER" id="PTHR31310">
    <property type="match status" value="1"/>
</dbReference>
<evidence type="ECO:0000256" key="2">
    <source>
        <dbReference type="ARBA" id="ARBA00022692"/>
    </source>
</evidence>
<evidence type="ECO:0000256" key="1">
    <source>
        <dbReference type="ARBA" id="ARBA00004141"/>
    </source>
</evidence>
<keyword evidence="3 5" id="KW-1133">Transmembrane helix</keyword>
<proteinExistence type="predicted"/>
<dbReference type="AlphaFoldDB" id="A0AAU8K493"/>
<keyword evidence="2 5" id="KW-0812">Transmembrane</keyword>
<feature type="transmembrane region" description="Helical" evidence="5">
    <location>
        <begin position="162"/>
        <end position="183"/>
    </location>
</feature>
<dbReference type="Gene3D" id="1.20.144.10">
    <property type="entry name" value="Phosphatidic acid phosphatase type 2/haloperoxidase"/>
    <property type="match status" value="1"/>
</dbReference>
<protein>
    <submittedName>
        <fullName evidence="7">Phosphatase PAP2 family protein</fullName>
    </submittedName>
</protein>
<comment type="subcellular location">
    <subcellularLocation>
        <location evidence="1">Membrane</location>
        <topology evidence="1">Multi-pass membrane protein</topology>
    </subcellularLocation>
</comment>
<dbReference type="RefSeq" id="WP_354643809.1">
    <property type="nucleotide sequence ID" value="NZ_CP159872.1"/>
</dbReference>
<reference evidence="7" key="1">
    <citation type="submission" date="2024-06" db="EMBL/GenBank/DDBJ databases">
        <title>The genome sequences of Kitasatospora sp. strain HUAS MG31.</title>
        <authorList>
            <person name="Mo P."/>
        </authorList>
    </citation>
    <scope>NUCLEOTIDE SEQUENCE</scope>
    <source>
        <strain evidence="7">HUAS MG31</strain>
    </source>
</reference>
<evidence type="ECO:0000313" key="7">
    <source>
        <dbReference type="EMBL" id="XCM82875.1"/>
    </source>
</evidence>
<sequence length="321" mass="36008">MTDLSHPARSAVRRLRPRLLAWPLFALALAWYVDGYGLPYENDVVFCWLIAALVAASVHAGGRHGWLSVLRDWVPVMAAVWTYALLRGYGSHTPWAPHWRPQLAVDTFLGGGQTWTVRLQHRLYHPGEPQWYDYAAVGVYMSHFFAVFVTLAVLWRRDRSRYLRLLALYLAVTFAGFATYVLYPAEPPWLTARHGHLPELTRVVQAVLDGSGLPRAGSIFQGGSRFTNDVAAMPSLHSAYPMLLALFCWPLAGRGLRMLLAAYPLAMTFALVYGAEHYVVDVLVGWLYAATAWYVGRRVMARRQSRRAAGAGAVRQPARIT</sequence>
<dbReference type="InterPro" id="IPR052185">
    <property type="entry name" value="IPC_Synthase-Related"/>
</dbReference>
<accession>A0AAU8K493</accession>
<dbReference type="InterPro" id="IPR026841">
    <property type="entry name" value="Aur1/Ipt1"/>
</dbReference>
<evidence type="ECO:0000256" key="4">
    <source>
        <dbReference type="ARBA" id="ARBA00023136"/>
    </source>
</evidence>
<dbReference type="InterPro" id="IPR036938">
    <property type="entry name" value="PAP2/HPO_sf"/>
</dbReference>
<dbReference type="PANTHER" id="PTHR31310:SF7">
    <property type="entry name" value="PA-PHOSPHATASE RELATED-FAMILY PROTEIN DDB_G0268928"/>
    <property type="match status" value="1"/>
</dbReference>
<dbReference type="Pfam" id="PF14378">
    <property type="entry name" value="PAP2_3"/>
    <property type="match status" value="1"/>
</dbReference>
<dbReference type="EMBL" id="CP159872">
    <property type="protein sequence ID" value="XCM82875.1"/>
    <property type="molecule type" value="Genomic_DNA"/>
</dbReference>
<name>A0AAU8K493_9ACTN</name>
<evidence type="ECO:0000256" key="5">
    <source>
        <dbReference type="SAM" id="Phobius"/>
    </source>
</evidence>
<dbReference type="SUPFAM" id="SSF48317">
    <property type="entry name" value="Acid phosphatase/Vanadium-dependent haloperoxidase"/>
    <property type="match status" value="1"/>
</dbReference>
<dbReference type="KEGG" id="kcm:ABWK59_30160"/>
<evidence type="ECO:0000256" key="3">
    <source>
        <dbReference type="ARBA" id="ARBA00022989"/>
    </source>
</evidence>
<dbReference type="CDD" id="cd03386">
    <property type="entry name" value="PAP2_Aur1_like"/>
    <property type="match status" value="1"/>
</dbReference>
<feature type="transmembrane region" description="Helical" evidence="5">
    <location>
        <begin position="134"/>
        <end position="155"/>
    </location>
</feature>
<dbReference type="GO" id="GO:0016020">
    <property type="term" value="C:membrane"/>
    <property type="evidence" value="ECO:0007669"/>
    <property type="project" value="UniProtKB-SubCell"/>
</dbReference>
<feature type="transmembrane region" description="Helical" evidence="5">
    <location>
        <begin position="45"/>
        <end position="61"/>
    </location>
</feature>
<feature type="transmembrane region" description="Helical" evidence="5">
    <location>
        <begin position="230"/>
        <end position="249"/>
    </location>
</feature>
<organism evidence="7">
    <name type="scientific">Kitasatospora camelliae</name>
    <dbReference type="NCBI Taxonomy" id="3156397"/>
    <lineage>
        <taxon>Bacteria</taxon>
        <taxon>Bacillati</taxon>
        <taxon>Actinomycetota</taxon>
        <taxon>Actinomycetes</taxon>
        <taxon>Kitasatosporales</taxon>
        <taxon>Streptomycetaceae</taxon>
        <taxon>Kitasatospora</taxon>
    </lineage>
</organism>
<feature type="domain" description="Inositolphosphotransferase Aur1/Ipt1" evidence="6">
    <location>
        <begin position="130"/>
        <end position="294"/>
    </location>
</feature>